<dbReference type="PANTHER" id="PTHR43228">
    <property type="entry name" value="TWO-COMPONENT RESPONSE REGULATOR"/>
    <property type="match status" value="1"/>
</dbReference>
<feature type="modified residue" description="4-aspartylphosphate" evidence="1">
    <location>
        <position position="58"/>
    </location>
</feature>
<reference evidence="3 4" key="1">
    <citation type="submission" date="2017-10" db="EMBL/GenBank/DDBJ databases">
        <title>Genome announcement of Methylocella silvestris TVC from permafrost.</title>
        <authorList>
            <person name="Wang J."/>
            <person name="Geng K."/>
            <person name="Ul-Haque F."/>
            <person name="Crombie A.T."/>
            <person name="Street L.E."/>
            <person name="Wookey P.A."/>
            <person name="Murrell J.C."/>
            <person name="Pratscher J."/>
        </authorList>
    </citation>
    <scope>NUCLEOTIDE SEQUENCE [LARGE SCALE GENOMIC DNA]</scope>
    <source>
        <strain evidence="3 4">TVC</strain>
    </source>
</reference>
<evidence type="ECO:0000259" key="2">
    <source>
        <dbReference type="PROSITE" id="PS50110"/>
    </source>
</evidence>
<name>A0A2J7TCB7_METSI</name>
<dbReference type="PANTHER" id="PTHR43228:SF1">
    <property type="entry name" value="TWO-COMPONENT RESPONSE REGULATOR ARR22"/>
    <property type="match status" value="1"/>
</dbReference>
<dbReference type="RefSeq" id="WP_102845272.1">
    <property type="nucleotide sequence ID" value="NZ_PDZR01000033.1"/>
</dbReference>
<comment type="caution">
    <text evidence="3">The sequence shown here is derived from an EMBL/GenBank/DDBJ whole genome shotgun (WGS) entry which is preliminary data.</text>
</comment>
<feature type="domain" description="Response regulatory" evidence="2">
    <location>
        <begin position="8"/>
        <end position="125"/>
    </location>
</feature>
<organism evidence="3 4">
    <name type="scientific">Methylocella silvestris</name>
    <dbReference type="NCBI Taxonomy" id="199596"/>
    <lineage>
        <taxon>Bacteria</taxon>
        <taxon>Pseudomonadati</taxon>
        <taxon>Pseudomonadota</taxon>
        <taxon>Alphaproteobacteria</taxon>
        <taxon>Hyphomicrobiales</taxon>
        <taxon>Beijerinckiaceae</taxon>
        <taxon>Methylocella</taxon>
    </lineage>
</organism>
<protein>
    <recommendedName>
        <fullName evidence="2">Response regulatory domain-containing protein</fullName>
    </recommendedName>
</protein>
<keyword evidence="1" id="KW-0597">Phosphoprotein</keyword>
<sequence length="129" mass="14071">MPFAAALRVLIVDDQLTSRLLIRGGLQELGVSDIEMAADGEQGFKVVMAKHPHLVISDFNMPKMDGLAFLRAVRSYEPTKKAAFILLTGRSDKELVERAGKLGVNNVIAKPFTIPVLKSQIEAVVGKLK</sequence>
<gene>
    <name evidence="3" type="ORF">CR492_18880</name>
</gene>
<dbReference type="InterPro" id="IPR011006">
    <property type="entry name" value="CheY-like_superfamily"/>
</dbReference>
<dbReference type="InterPro" id="IPR001789">
    <property type="entry name" value="Sig_transdc_resp-reg_receiver"/>
</dbReference>
<dbReference type="AlphaFoldDB" id="A0A2J7TCB7"/>
<evidence type="ECO:0000256" key="1">
    <source>
        <dbReference type="PROSITE-ProRule" id="PRU00169"/>
    </source>
</evidence>
<evidence type="ECO:0000313" key="4">
    <source>
        <dbReference type="Proteomes" id="UP000236286"/>
    </source>
</evidence>
<dbReference type="InterPro" id="IPR052048">
    <property type="entry name" value="ST_Response_Regulator"/>
</dbReference>
<dbReference type="SMART" id="SM00448">
    <property type="entry name" value="REC"/>
    <property type="match status" value="1"/>
</dbReference>
<dbReference type="Proteomes" id="UP000236286">
    <property type="component" value="Unassembled WGS sequence"/>
</dbReference>
<dbReference type="Gene3D" id="3.40.50.2300">
    <property type="match status" value="1"/>
</dbReference>
<proteinExistence type="predicted"/>
<accession>A0A2J7TCB7</accession>
<dbReference type="Pfam" id="PF00072">
    <property type="entry name" value="Response_reg"/>
    <property type="match status" value="1"/>
</dbReference>
<dbReference type="EMBL" id="PDZR01000033">
    <property type="protein sequence ID" value="PNG24416.1"/>
    <property type="molecule type" value="Genomic_DNA"/>
</dbReference>
<evidence type="ECO:0000313" key="3">
    <source>
        <dbReference type="EMBL" id="PNG24416.1"/>
    </source>
</evidence>
<dbReference type="OrthoDB" id="9786548at2"/>
<dbReference type="PROSITE" id="PS50110">
    <property type="entry name" value="RESPONSE_REGULATORY"/>
    <property type="match status" value="1"/>
</dbReference>
<dbReference type="SUPFAM" id="SSF52172">
    <property type="entry name" value="CheY-like"/>
    <property type="match status" value="1"/>
</dbReference>
<dbReference type="GO" id="GO:0000160">
    <property type="term" value="P:phosphorelay signal transduction system"/>
    <property type="evidence" value="ECO:0007669"/>
    <property type="project" value="InterPro"/>
</dbReference>